<dbReference type="InterPro" id="IPR022622">
    <property type="entry name" value="DUF3492"/>
</dbReference>
<dbReference type="Gene3D" id="3.40.50.2000">
    <property type="entry name" value="Glycogen Phosphorylase B"/>
    <property type="match status" value="2"/>
</dbReference>
<proteinExistence type="predicted"/>
<feature type="domain" description="DUF3492" evidence="2">
    <location>
        <begin position="26"/>
        <end position="314"/>
    </location>
</feature>
<organism evidence="3 4">
    <name type="scientific">Rothia dentocariosa</name>
    <dbReference type="NCBI Taxonomy" id="2047"/>
    <lineage>
        <taxon>Bacteria</taxon>
        <taxon>Bacillati</taxon>
        <taxon>Actinomycetota</taxon>
        <taxon>Actinomycetes</taxon>
        <taxon>Micrococcales</taxon>
        <taxon>Micrococcaceae</taxon>
        <taxon>Rothia</taxon>
    </lineage>
</organism>
<protein>
    <submittedName>
        <fullName evidence="3">Glycosyl transferase family 1</fullName>
    </submittedName>
</protein>
<dbReference type="EMBL" id="PDEV01000005">
    <property type="protein sequence ID" value="PEN15598.1"/>
    <property type="molecule type" value="Genomic_DNA"/>
</dbReference>
<dbReference type="InterPro" id="IPR047691">
    <property type="entry name" value="PelF-like"/>
</dbReference>
<dbReference type="Pfam" id="PF13692">
    <property type="entry name" value="Glyco_trans_1_4"/>
    <property type="match status" value="1"/>
</dbReference>
<dbReference type="Pfam" id="PF11997">
    <property type="entry name" value="DUF3492"/>
    <property type="match status" value="1"/>
</dbReference>
<feature type="region of interest" description="Disordered" evidence="1">
    <location>
        <begin position="1"/>
        <end position="21"/>
    </location>
</feature>
<keyword evidence="3" id="KW-0808">Transferase</keyword>
<evidence type="ECO:0000313" key="4">
    <source>
        <dbReference type="Proteomes" id="UP000219947"/>
    </source>
</evidence>
<evidence type="ECO:0000259" key="2">
    <source>
        <dbReference type="Pfam" id="PF11997"/>
    </source>
</evidence>
<reference evidence="3" key="1">
    <citation type="submission" date="2017-10" db="EMBL/GenBank/DDBJ databases">
        <title>Kefir isolates.</title>
        <authorList>
            <person name="Kim Y."/>
            <person name="Blasche S."/>
        </authorList>
    </citation>
    <scope>NUCLEOTIDE SEQUENCE [LARGE SCALE GENOMIC DNA]</scope>
    <source>
        <strain evidence="3">OG2-2</strain>
    </source>
</reference>
<sequence>MRNHYAPLQLPAPGPRTPDPDYPEVDVALVMESTYPYLKGGVSAVVHDIIVENPSISFGIIHISWDSKQELKDLYGMPENVKWVKVIYLSLEEHKEEFAQECNPKNLKMNRRQRKKLVARLMSAFDALIHGDVNPLWSFYDEGINPRTRTYSLFALTGTREFMEAVGNWGFLAQVPFGELFWEIRNFVSIVYALLHERLPYARVYHAHTTGYASLLGAAGARDYGTSFLLTEHNLYVRDTINTKLERNMAKPVTTDYAFLKEPRDKPELGPVTLEETAWCVWFLEMGRFCYPSADMVTYLYPKAIEEARGIGAPIDQYNEGEEDRAVVLPNGMLIESVYPAYVGRQTARARILAEGRGHMWRFVFIARVVPIKGLTDLVKSLALLRDAGLDNFHLDVLGPKNHMPEYYELCVRTIEELNMGDFITFHGTVKVREMLDRFDVLLMPSYNEGQPIVALEAMAASIPLVSTDVGGMSQLIDDVLVTSDGSEIGNCGILTIPGDIEGFTQALRTMMEEPSIYERYCVNAYNRVVKFFQLRLVMDRYDQIYRKLGKIPQRVTEQIEE</sequence>
<dbReference type="PANTHER" id="PTHR12526">
    <property type="entry name" value="GLYCOSYLTRANSFERASE"/>
    <property type="match status" value="1"/>
</dbReference>
<accession>A0A2A8D4Q3</accession>
<dbReference type="RefSeq" id="WP_048779562.1">
    <property type="nucleotide sequence ID" value="NZ_CAJPNU010000028.1"/>
</dbReference>
<gene>
    <name evidence="3" type="ORF">CRM92_09970</name>
</gene>
<dbReference type="PANTHER" id="PTHR12526:SF630">
    <property type="entry name" value="GLYCOSYLTRANSFERASE"/>
    <property type="match status" value="1"/>
</dbReference>
<comment type="caution">
    <text evidence="3">The sequence shown here is derived from an EMBL/GenBank/DDBJ whole genome shotgun (WGS) entry which is preliminary data.</text>
</comment>
<keyword evidence="4" id="KW-1185">Reference proteome</keyword>
<dbReference type="SUPFAM" id="SSF53756">
    <property type="entry name" value="UDP-Glycosyltransferase/glycogen phosphorylase"/>
    <property type="match status" value="1"/>
</dbReference>
<evidence type="ECO:0000256" key="1">
    <source>
        <dbReference type="SAM" id="MobiDB-lite"/>
    </source>
</evidence>
<dbReference type="NCBIfam" id="NF038011">
    <property type="entry name" value="PelF"/>
    <property type="match status" value="1"/>
</dbReference>
<dbReference type="GO" id="GO:0016740">
    <property type="term" value="F:transferase activity"/>
    <property type="evidence" value="ECO:0007669"/>
    <property type="project" value="UniProtKB-KW"/>
</dbReference>
<evidence type="ECO:0000313" key="3">
    <source>
        <dbReference type="EMBL" id="PEN15598.1"/>
    </source>
</evidence>
<dbReference type="AlphaFoldDB" id="A0A2A8D4Q3"/>
<dbReference type="Proteomes" id="UP000219947">
    <property type="component" value="Unassembled WGS sequence"/>
</dbReference>
<name>A0A2A8D4Q3_9MICC</name>